<sequence length="78" mass="8860">KKTGILLSVSYEKIDAAISIQDVLLGQQEQDIDMLIVDLTSQDLDPEIEHQLNIYLDLNNLPILIEEKLEDSEIIKIV</sequence>
<reference evidence="1" key="1">
    <citation type="submission" date="2021-06" db="EMBL/GenBank/DDBJ databases">
        <authorList>
            <person name="Kallberg Y."/>
            <person name="Tangrot J."/>
            <person name="Rosling A."/>
        </authorList>
    </citation>
    <scope>NUCLEOTIDE SEQUENCE</scope>
    <source>
        <strain evidence="1">FL966</strain>
    </source>
</reference>
<proteinExistence type="predicted"/>
<organism evidence="1 2">
    <name type="scientific">Cetraspora pellucida</name>
    <dbReference type="NCBI Taxonomy" id="1433469"/>
    <lineage>
        <taxon>Eukaryota</taxon>
        <taxon>Fungi</taxon>
        <taxon>Fungi incertae sedis</taxon>
        <taxon>Mucoromycota</taxon>
        <taxon>Glomeromycotina</taxon>
        <taxon>Glomeromycetes</taxon>
        <taxon>Diversisporales</taxon>
        <taxon>Gigasporaceae</taxon>
        <taxon>Cetraspora</taxon>
    </lineage>
</organism>
<gene>
    <name evidence="1" type="ORF">CPELLU_LOCUS17823</name>
</gene>
<comment type="caution">
    <text evidence="1">The sequence shown here is derived from an EMBL/GenBank/DDBJ whole genome shotgun (WGS) entry which is preliminary data.</text>
</comment>
<dbReference type="EMBL" id="CAJVQA010031975">
    <property type="protein sequence ID" value="CAG8802483.1"/>
    <property type="molecule type" value="Genomic_DNA"/>
</dbReference>
<protein>
    <submittedName>
        <fullName evidence="1">23036_t:CDS:1</fullName>
    </submittedName>
</protein>
<keyword evidence="2" id="KW-1185">Reference proteome</keyword>
<evidence type="ECO:0000313" key="2">
    <source>
        <dbReference type="Proteomes" id="UP000789759"/>
    </source>
</evidence>
<accession>A0A9N9P4C9</accession>
<dbReference type="Proteomes" id="UP000789759">
    <property type="component" value="Unassembled WGS sequence"/>
</dbReference>
<dbReference type="AlphaFoldDB" id="A0A9N9P4C9"/>
<feature type="non-terminal residue" evidence="1">
    <location>
        <position position="1"/>
    </location>
</feature>
<dbReference type="OrthoDB" id="2436443at2759"/>
<name>A0A9N9P4C9_9GLOM</name>
<evidence type="ECO:0000313" key="1">
    <source>
        <dbReference type="EMBL" id="CAG8802483.1"/>
    </source>
</evidence>